<name>A0ABQ4CSC6_9ACTN</name>
<keyword evidence="2" id="KW-0808">Transferase</keyword>
<protein>
    <recommendedName>
        <fullName evidence="8">Protein kinase domain-containing protein</fullName>
    </recommendedName>
</protein>
<dbReference type="PROSITE" id="PS50011">
    <property type="entry name" value="PROTEIN_KINASE_DOM"/>
    <property type="match status" value="1"/>
</dbReference>
<dbReference type="EMBL" id="BONE01000025">
    <property type="protein sequence ID" value="GIF73913.1"/>
    <property type="molecule type" value="Genomic_DNA"/>
</dbReference>
<evidence type="ECO:0000313" key="9">
    <source>
        <dbReference type="EMBL" id="GIF73913.1"/>
    </source>
</evidence>
<dbReference type="InterPro" id="IPR011009">
    <property type="entry name" value="Kinase-like_dom_sf"/>
</dbReference>
<feature type="transmembrane region" description="Helical" evidence="7">
    <location>
        <begin position="717"/>
        <end position="737"/>
    </location>
</feature>
<feature type="domain" description="Protein kinase" evidence="8">
    <location>
        <begin position="52"/>
        <end position="304"/>
    </location>
</feature>
<feature type="compositionally biased region" description="Basic and acidic residues" evidence="6">
    <location>
        <begin position="24"/>
        <end position="35"/>
    </location>
</feature>
<evidence type="ECO:0000256" key="1">
    <source>
        <dbReference type="ARBA" id="ARBA00022527"/>
    </source>
</evidence>
<dbReference type="InterPro" id="IPR000719">
    <property type="entry name" value="Prot_kinase_dom"/>
</dbReference>
<dbReference type="PROSITE" id="PS00108">
    <property type="entry name" value="PROTEIN_KINASE_ST"/>
    <property type="match status" value="1"/>
</dbReference>
<evidence type="ECO:0000256" key="4">
    <source>
        <dbReference type="ARBA" id="ARBA00022777"/>
    </source>
</evidence>
<dbReference type="Proteomes" id="UP000604117">
    <property type="component" value="Unassembled WGS sequence"/>
</dbReference>
<dbReference type="SMART" id="SM00220">
    <property type="entry name" value="S_TKc"/>
    <property type="match status" value="1"/>
</dbReference>
<keyword evidence="3" id="KW-0547">Nucleotide-binding</keyword>
<evidence type="ECO:0000313" key="10">
    <source>
        <dbReference type="Proteomes" id="UP000604117"/>
    </source>
</evidence>
<evidence type="ECO:0000259" key="8">
    <source>
        <dbReference type="PROSITE" id="PS50011"/>
    </source>
</evidence>
<keyword evidence="5" id="KW-0067">ATP-binding</keyword>
<reference evidence="9 10" key="1">
    <citation type="submission" date="2021-01" db="EMBL/GenBank/DDBJ databases">
        <title>Whole genome shotgun sequence of Asanoa siamensis NBRC 107932.</title>
        <authorList>
            <person name="Komaki H."/>
            <person name="Tamura T."/>
        </authorList>
    </citation>
    <scope>NUCLEOTIDE SEQUENCE [LARGE SCALE GENOMIC DNA]</scope>
    <source>
        <strain evidence="9 10">NBRC 107932</strain>
    </source>
</reference>
<gene>
    <name evidence="9" type="ORF">Asi02nite_34310</name>
</gene>
<keyword evidence="10" id="KW-1185">Reference proteome</keyword>
<keyword evidence="1" id="KW-0723">Serine/threonine-protein kinase</keyword>
<keyword evidence="7" id="KW-1133">Transmembrane helix</keyword>
<dbReference type="InterPro" id="IPR008271">
    <property type="entry name" value="Ser/Thr_kinase_AS"/>
</dbReference>
<proteinExistence type="predicted"/>
<dbReference type="Pfam" id="PF00069">
    <property type="entry name" value="Pkinase"/>
    <property type="match status" value="1"/>
</dbReference>
<dbReference type="SUPFAM" id="SSF56112">
    <property type="entry name" value="Protein kinase-like (PK-like)"/>
    <property type="match status" value="1"/>
</dbReference>
<organism evidence="9 10">
    <name type="scientific">Asanoa siamensis</name>
    <dbReference type="NCBI Taxonomy" id="926357"/>
    <lineage>
        <taxon>Bacteria</taxon>
        <taxon>Bacillati</taxon>
        <taxon>Actinomycetota</taxon>
        <taxon>Actinomycetes</taxon>
        <taxon>Micromonosporales</taxon>
        <taxon>Micromonosporaceae</taxon>
        <taxon>Asanoa</taxon>
    </lineage>
</organism>
<accession>A0ABQ4CSC6</accession>
<comment type="caution">
    <text evidence="9">The sequence shown here is derived from an EMBL/GenBank/DDBJ whole genome shotgun (WGS) entry which is preliminary data.</text>
</comment>
<evidence type="ECO:0000256" key="6">
    <source>
        <dbReference type="SAM" id="MobiDB-lite"/>
    </source>
</evidence>
<feature type="transmembrane region" description="Helical" evidence="7">
    <location>
        <begin position="689"/>
        <end position="711"/>
    </location>
</feature>
<dbReference type="RefSeq" id="WP_203714072.1">
    <property type="nucleotide sequence ID" value="NZ_BONE01000025.1"/>
</dbReference>
<dbReference type="PANTHER" id="PTHR24351">
    <property type="entry name" value="RIBOSOMAL PROTEIN S6 KINASE"/>
    <property type="match status" value="1"/>
</dbReference>
<evidence type="ECO:0000256" key="3">
    <source>
        <dbReference type="ARBA" id="ARBA00022741"/>
    </source>
</evidence>
<keyword evidence="7" id="KW-0472">Membrane</keyword>
<feature type="transmembrane region" description="Helical" evidence="7">
    <location>
        <begin position="584"/>
        <end position="610"/>
    </location>
</feature>
<evidence type="ECO:0000256" key="5">
    <source>
        <dbReference type="ARBA" id="ARBA00022840"/>
    </source>
</evidence>
<feature type="region of interest" description="Disordered" evidence="6">
    <location>
        <begin position="1"/>
        <end position="42"/>
    </location>
</feature>
<evidence type="ECO:0000256" key="2">
    <source>
        <dbReference type="ARBA" id="ARBA00022679"/>
    </source>
</evidence>
<keyword evidence="7" id="KW-0812">Transmembrane</keyword>
<dbReference type="Gene3D" id="1.10.510.10">
    <property type="entry name" value="Transferase(Phosphotransferase) domain 1"/>
    <property type="match status" value="1"/>
</dbReference>
<feature type="transmembrane region" description="Helical" evidence="7">
    <location>
        <begin position="630"/>
        <end position="650"/>
    </location>
</feature>
<sequence length="763" mass="82776">MAVDQPGFGPAPTRREGPPIPRPTRREGAGDHGDPGDDEGLLRLPRSLRDRLTIVRDLRGGGEADIVLTRDADGRAHVVKIYRRHIRIDQAAADRLTSLDRSYLVAPVQTGFENGRHWEVMEYVPGGSLADHLGAPGRPAPSTSEIESVVRQVAAGLHELHAAHITHSDLKPANILLRGTDPLRLALSDFGLSKFLGDASKRFTQQALTLAYAAPESFSGRFSPAQDWWALGMIVRRLATGEEPFAGLADQVIMHELSVRPIALDGVTDQRLMLLCRGLLVRDPDHRWDGRQVAAWLAGDSPHVHDVADVRASDALHVADAVCWTRSEAARAFVANWDLARQTYLEHMGTDDRPSAGWRTLRTWLEQFHQDVDRRIRLIDRVLTAQVPPEVRMVHLLLWLDPTLPPVYRGASLLPADLAGLAAVAARGPGDAATIVDELWRYELLPVLAQFAGGAELAEAYRAWRNSRRQLDEVRSMPALPDDGRQALDANAARHQAVLLRAAADPGVPAELASQAGAALDGLPRRPSWLDGLRRLQDPAVALAVLTLVPAAQADNARAAEARNRFLRQWEQEEAHRIEGRNKAIGYAAAAAGIWGGVMLVGAFGGVALFDLAGSTSTPTAGADGGNGGALFLWGFVWLLCTLAEVGLAYQIGAHYHPAWSALNRLTWLGRRLPDVWALVRRAGNSIRAFAAAAPLVVGVLCCVGLCFAPAAAGIGVMAWGVATLAASGGHLVWALVRTQRFGKLRDQREEQLLALHKREVQP</sequence>
<keyword evidence="4" id="KW-0418">Kinase</keyword>
<evidence type="ECO:0000256" key="7">
    <source>
        <dbReference type="SAM" id="Phobius"/>
    </source>
</evidence>